<protein>
    <recommendedName>
        <fullName evidence="3">C3H1-type domain-containing protein</fullName>
    </recommendedName>
</protein>
<name>A0A2P6MYN9_9EUKA</name>
<sequence length="248" mass="28197">MTICFYHVFGNCKGNPCHEEHDLSVDHLNDSVQDPHNTVHQINQSSSSMCSHHMVGRCNRGNDCQHEHLLDQSMLNQENLGAIRAYQSKKRTAATPSNALVVQKQDKQEGKQLAKLSNKSKDHGKVNCGTTADRHSCVEDIAVMQQKMRDGKMKQKLHDLKTKQYIQDSISKALNDQVHEFKLKELQNKLEQMEKDHQRDMEIQKLANKPVTTTVVAGYPYHYGTCPHGHKITRPLLCLMSVYGLTRA</sequence>
<keyword evidence="1" id="KW-0862">Zinc</keyword>
<evidence type="ECO:0000256" key="1">
    <source>
        <dbReference type="PROSITE-ProRule" id="PRU00723"/>
    </source>
</evidence>
<proteinExistence type="predicted"/>
<dbReference type="InterPro" id="IPR000571">
    <property type="entry name" value="Znf_CCCH"/>
</dbReference>
<dbReference type="InParanoid" id="A0A2P6MYN9"/>
<evidence type="ECO:0000313" key="5">
    <source>
        <dbReference type="Proteomes" id="UP000241769"/>
    </source>
</evidence>
<dbReference type="AlphaFoldDB" id="A0A2P6MYN9"/>
<dbReference type="GO" id="GO:0008270">
    <property type="term" value="F:zinc ion binding"/>
    <property type="evidence" value="ECO:0007669"/>
    <property type="project" value="UniProtKB-KW"/>
</dbReference>
<reference evidence="4 5" key="1">
    <citation type="journal article" date="2018" name="Genome Biol. Evol.">
        <title>Multiple Roots of Fruiting Body Formation in Amoebozoa.</title>
        <authorList>
            <person name="Hillmann F."/>
            <person name="Forbes G."/>
            <person name="Novohradska S."/>
            <person name="Ferling I."/>
            <person name="Riege K."/>
            <person name="Groth M."/>
            <person name="Westermann M."/>
            <person name="Marz M."/>
            <person name="Spaller T."/>
            <person name="Winckler T."/>
            <person name="Schaap P."/>
            <person name="Glockner G."/>
        </authorList>
    </citation>
    <scope>NUCLEOTIDE SEQUENCE [LARGE SCALE GENOMIC DNA]</scope>
    <source>
        <strain evidence="4 5">Jena</strain>
    </source>
</reference>
<keyword evidence="5" id="KW-1185">Reference proteome</keyword>
<feature type="zinc finger region" description="C3H1-type" evidence="1">
    <location>
        <begin position="44"/>
        <end position="71"/>
    </location>
</feature>
<evidence type="ECO:0000259" key="3">
    <source>
        <dbReference type="PROSITE" id="PS50103"/>
    </source>
</evidence>
<feature type="domain" description="C3H1-type" evidence="3">
    <location>
        <begin position="44"/>
        <end position="71"/>
    </location>
</feature>
<dbReference type="Proteomes" id="UP000241769">
    <property type="component" value="Unassembled WGS sequence"/>
</dbReference>
<evidence type="ECO:0000313" key="4">
    <source>
        <dbReference type="EMBL" id="PRP76835.1"/>
    </source>
</evidence>
<keyword evidence="2" id="KW-0175">Coiled coil</keyword>
<gene>
    <name evidence="4" type="ORF">PROFUN_14765</name>
</gene>
<feature type="coiled-coil region" evidence="2">
    <location>
        <begin position="176"/>
        <end position="203"/>
    </location>
</feature>
<accession>A0A2P6MYN9</accession>
<evidence type="ECO:0000256" key="2">
    <source>
        <dbReference type="SAM" id="Coils"/>
    </source>
</evidence>
<keyword evidence="1" id="KW-0863">Zinc-finger</keyword>
<dbReference type="PROSITE" id="PS50103">
    <property type="entry name" value="ZF_C3H1"/>
    <property type="match status" value="1"/>
</dbReference>
<organism evidence="4 5">
    <name type="scientific">Planoprotostelium fungivorum</name>
    <dbReference type="NCBI Taxonomy" id="1890364"/>
    <lineage>
        <taxon>Eukaryota</taxon>
        <taxon>Amoebozoa</taxon>
        <taxon>Evosea</taxon>
        <taxon>Variosea</taxon>
        <taxon>Cavosteliida</taxon>
        <taxon>Cavosteliaceae</taxon>
        <taxon>Planoprotostelium</taxon>
    </lineage>
</organism>
<dbReference type="EMBL" id="MDYQ01000298">
    <property type="protein sequence ID" value="PRP76835.1"/>
    <property type="molecule type" value="Genomic_DNA"/>
</dbReference>
<comment type="caution">
    <text evidence="4">The sequence shown here is derived from an EMBL/GenBank/DDBJ whole genome shotgun (WGS) entry which is preliminary data.</text>
</comment>
<keyword evidence="1" id="KW-0479">Metal-binding</keyword>